<name>A0ABW2KKF8_9ACTN</name>
<dbReference type="Gene3D" id="1.10.150.240">
    <property type="entry name" value="Putative phosphatase, domain 2"/>
    <property type="match status" value="1"/>
</dbReference>
<dbReference type="Proteomes" id="UP001596540">
    <property type="component" value="Unassembled WGS sequence"/>
</dbReference>
<gene>
    <name evidence="2" type="ORF">ACFQRF_18075</name>
</gene>
<evidence type="ECO:0000313" key="3">
    <source>
        <dbReference type="Proteomes" id="UP001596540"/>
    </source>
</evidence>
<dbReference type="RefSeq" id="WP_379872286.1">
    <property type="nucleotide sequence ID" value="NZ_JBHTBH010000008.1"/>
</dbReference>
<reference evidence="3" key="1">
    <citation type="journal article" date="2019" name="Int. J. Syst. Evol. Microbiol.">
        <title>The Global Catalogue of Microorganisms (GCM) 10K type strain sequencing project: providing services to taxonomists for standard genome sequencing and annotation.</title>
        <authorList>
            <consortium name="The Broad Institute Genomics Platform"/>
            <consortium name="The Broad Institute Genome Sequencing Center for Infectious Disease"/>
            <person name="Wu L."/>
            <person name="Ma J."/>
        </authorList>
    </citation>
    <scope>NUCLEOTIDE SEQUENCE [LARGE SCALE GENOMIC DNA]</scope>
    <source>
        <strain evidence="3">CGMCC 4.7382</strain>
    </source>
</reference>
<dbReference type="PANTHER" id="PTHR43316">
    <property type="entry name" value="HYDROLASE, HALOACID DELAHOGENASE-RELATED"/>
    <property type="match status" value="1"/>
</dbReference>
<dbReference type="PANTHER" id="PTHR43316:SF8">
    <property type="entry name" value="HAD FAMILY HYDROLASE"/>
    <property type="match status" value="1"/>
</dbReference>
<proteinExistence type="predicted"/>
<dbReference type="GO" id="GO:0016787">
    <property type="term" value="F:hydrolase activity"/>
    <property type="evidence" value="ECO:0007669"/>
    <property type="project" value="UniProtKB-KW"/>
</dbReference>
<dbReference type="InterPro" id="IPR023198">
    <property type="entry name" value="PGP-like_dom2"/>
</dbReference>
<dbReference type="Pfam" id="PF00702">
    <property type="entry name" value="Hydrolase"/>
    <property type="match status" value="1"/>
</dbReference>
<dbReference type="EMBL" id="JBHTBH010000008">
    <property type="protein sequence ID" value="MFC7329642.1"/>
    <property type="molecule type" value="Genomic_DNA"/>
</dbReference>
<dbReference type="InterPro" id="IPR023214">
    <property type="entry name" value="HAD_sf"/>
</dbReference>
<protein>
    <submittedName>
        <fullName evidence="2">HAD family hydrolase</fullName>
    </submittedName>
</protein>
<comment type="caution">
    <text evidence="2">The sequence shown here is derived from an EMBL/GenBank/DDBJ whole genome shotgun (WGS) entry which is preliminary data.</text>
</comment>
<dbReference type="InterPro" id="IPR051540">
    <property type="entry name" value="S-2-haloacid_dehalogenase"/>
</dbReference>
<dbReference type="SUPFAM" id="SSF56784">
    <property type="entry name" value="HAD-like"/>
    <property type="match status" value="1"/>
</dbReference>
<dbReference type="Gene3D" id="3.40.50.1000">
    <property type="entry name" value="HAD superfamily/HAD-like"/>
    <property type="match status" value="1"/>
</dbReference>
<dbReference type="InterPro" id="IPR036412">
    <property type="entry name" value="HAD-like_sf"/>
</dbReference>
<evidence type="ECO:0000256" key="1">
    <source>
        <dbReference type="ARBA" id="ARBA00022801"/>
    </source>
</evidence>
<dbReference type="SFLD" id="SFLDG01129">
    <property type="entry name" value="C1.5:_HAD__Beta-PGM__Phosphata"/>
    <property type="match status" value="1"/>
</dbReference>
<keyword evidence="3" id="KW-1185">Reference proteome</keyword>
<evidence type="ECO:0000313" key="2">
    <source>
        <dbReference type="EMBL" id="MFC7329642.1"/>
    </source>
</evidence>
<organism evidence="2 3">
    <name type="scientific">Marinactinospora rubrisoli</name>
    <dbReference type="NCBI Taxonomy" id="2715399"/>
    <lineage>
        <taxon>Bacteria</taxon>
        <taxon>Bacillati</taxon>
        <taxon>Actinomycetota</taxon>
        <taxon>Actinomycetes</taxon>
        <taxon>Streptosporangiales</taxon>
        <taxon>Nocardiopsidaceae</taxon>
        <taxon>Marinactinospora</taxon>
    </lineage>
</organism>
<keyword evidence="1 2" id="KW-0378">Hydrolase</keyword>
<dbReference type="SFLD" id="SFLDS00003">
    <property type="entry name" value="Haloacid_Dehalogenase"/>
    <property type="match status" value="1"/>
</dbReference>
<sequence length="230" mass="25454">MPRHNLIFDADDTLWENNVLFERAKEAFVESVVRSGTARARVLAVLEEVERETVATIGYGVDGFEHSLTVCLTRLRPDPPLGDADRAVLREMCAPIRSHTLEIIKGVPETLRSLADRHALFLLTKGNLAEQQGKIDRSGLAPLFTGVGIVPEKNPAAYHGFCERHGLNPADTWMIGNSPRSDVRPALAAGLGAVLVPHPMTWSLEHAELPEGHQRFRTIDPFARLAEVFR</sequence>
<accession>A0ABW2KKF8</accession>